<organism evidence="2 3">
    <name type="scientific">Xanthomonas axonopodis pv. vasculorum</name>
    <dbReference type="NCBI Taxonomy" id="325777"/>
    <lineage>
        <taxon>Bacteria</taxon>
        <taxon>Pseudomonadati</taxon>
        <taxon>Pseudomonadota</taxon>
        <taxon>Gammaproteobacteria</taxon>
        <taxon>Lysobacterales</taxon>
        <taxon>Lysobacteraceae</taxon>
        <taxon>Xanthomonas</taxon>
    </lineage>
</organism>
<dbReference type="InterPro" id="IPR007345">
    <property type="entry name" value="Polysacch_pyruvyl_Trfase"/>
</dbReference>
<dbReference type="HOGENOM" id="CLU_071049_2_0_6"/>
<dbReference type="STRING" id="325777.GW15_0211375"/>
<comment type="caution">
    <text evidence="2">The sequence shown here is derived from an EMBL/GenBank/DDBJ whole genome shotgun (WGS) entry which is preliminary data.</text>
</comment>
<gene>
    <name evidence="2" type="ORF">GW15_0211375</name>
</gene>
<accession>A0A098Q1U3</accession>
<dbReference type="RefSeq" id="WP_042822860.1">
    <property type="nucleotide sequence ID" value="NZ_KN173625.1"/>
</dbReference>
<dbReference type="eggNOG" id="COG2327">
    <property type="taxonomic scope" value="Bacteria"/>
</dbReference>
<evidence type="ECO:0000313" key="2">
    <source>
        <dbReference type="EMBL" id="KGE51952.1"/>
    </source>
</evidence>
<sequence>MANALLQKWIEHAERRALFWWQPKNAGVNMGDHLSKVIVSCVLSLQDKTLIKKQDLSKKLIAIGSVLHFAKDGDTVWGSGINGKIPAERNTFSTLDIRAVRGPKTRRFLLDRGIAVPEVYGDPGLLTPMFFPVDALGTSNKRPFAIVPHFNEPVEKYSAYKDHLVFPNVKPATFMTTLLGAELVISSSLHGLILAEAYGIPAVYLDWGNGEDRFKYDDYYNGTGRMQWHSGNSVEECLQLGGNGDFDLENLQAGLLAAFPYDLW</sequence>
<dbReference type="EMBL" id="JPHD02000082">
    <property type="protein sequence ID" value="KGE51952.1"/>
    <property type="molecule type" value="Genomic_DNA"/>
</dbReference>
<dbReference type="Proteomes" id="UP000028012">
    <property type="component" value="Unassembled WGS sequence"/>
</dbReference>
<evidence type="ECO:0000259" key="1">
    <source>
        <dbReference type="Pfam" id="PF04230"/>
    </source>
</evidence>
<dbReference type="Pfam" id="PF04230">
    <property type="entry name" value="PS_pyruv_trans"/>
    <property type="match status" value="1"/>
</dbReference>
<feature type="domain" description="Polysaccharide pyruvyl transferase" evidence="1">
    <location>
        <begin position="60"/>
        <end position="208"/>
    </location>
</feature>
<reference evidence="2 3" key="1">
    <citation type="submission" date="2014-09" db="EMBL/GenBank/DDBJ databases">
        <title>A draft genome sequence for Xanthomonas axonopodis pv. vasculorum NCPPB 900.</title>
        <authorList>
            <person name="Harrison J."/>
            <person name="Studholme D.J."/>
        </authorList>
    </citation>
    <scope>NUCLEOTIDE SEQUENCE [LARGE SCALE GENOMIC DNA]</scope>
    <source>
        <strain evidence="2 3">NCPPB 900</strain>
    </source>
</reference>
<protein>
    <submittedName>
        <fullName evidence="2">Polysaccharide biosynthesis protein GumL</fullName>
    </submittedName>
</protein>
<name>A0A098Q1U3_9XANT</name>
<evidence type="ECO:0000313" key="3">
    <source>
        <dbReference type="Proteomes" id="UP000028012"/>
    </source>
</evidence>
<proteinExistence type="predicted"/>
<dbReference type="AlphaFoldDB" id="A0A098Q1U3"/>